<evidence type="ECO:0000313" key="2">
    <source>
        <dbReference type="EMBL" id="TGL76611.1"/>
    </source>
</evidence>
<keyword evidence="1" id="KW-0812">Transmembrane</keyword>
<dbReference type="EMBL" id="RQGH01000005">
    <property type="protein sequence ID" value="TGL76611.1"/>
    <property type="molecule type" value="Genomic_DNA"/>
</dbReference>
<feature type="transmembrane region" description="Helical" evidence="1">
    <location>
        <begin position="180"/>
        <end position="211"/>
    </location>
</feature>
<name>A0A4Z1ACN2_9LEPT</name>
<proteinExistence type="predicted"/>
<keyword evidence="1" id="KW-0472">Membrane</keyword>
<feature type="transmembrane region" description="Helical" evidence="1">
    <location>
        <begin position="20"/>
        <end position="40"/>
    </location>
</feature>
<evidence type="ECO:0000313" key="3">
    <source>
        <dbReference type="Proteomes" id="UP000297567"/>
    </source>
</evidence>
<gene>
    <name evidence="2" type="ORF">EHQ62_00905</name>
</gene>
<evidence type="ECO:0008006" key="4">
    <source>
        <dbReference type="Google" id="ProtNLM"/>
    </source>
</evidence>
<feature type="transmembrane region" description="Helical" evidence="1">
    <location>
        <begin position="128"/>
        <end position="147"/>
    </location>
</feature>
<feature type="transmembrane region" description="Helical" evidence="1">
    <location>
        <begin position="319"/>
        <end position="339"/>
    </location>
</feature>
<dbReference type="Proteomes" id="UP000297567">
    <property type="component" value="Unassembled WGS sequence"/>
</dbReference>
<reference evidence="2" key="1">
    <citation type="journal article" date="2019" name="PLoS Negl. Trop. Dis.">
        <title>Revisiting the worldwide diversity of Leptospira species in the environment.</title>
        <authorList>
            <person name="Vincent A.T."/>
            <person name="Schiettekatte O."/>
            <person name="Bourhy P."/>
            <person name="Veyrier F.J."/>
            <person name="Picardeau M."/>
        </authorList>
    </citation>
    <scope>NUCLEOTIDE SEQUENCE [LARGE SCALE GENOMIC DNA]</scope>
    <source>
        <strain evidence="2">201702451</strain>
    </source>
</reference>
<evidence type="ECO:0000256" key="1">
    <source>
        <dbReference type="SAM" id="Phobius"/>
    </source>
</evidence>
<sequence>MNFFKKQTVLNLTNRPEFQILFFFSILVLIFYFVNLPNFLGEFYFLTDLAANDFQIMEILRGKLGYGAYSRFQFNHPGPIYFYLLALAETVFLFFESEYARYAFVTFLSNAICIGFSLYLITKQFKSYLAGIILFVSFLFVTHSLGFQFFFETWTPYVMVCPFLLYLISIAQVVERRWKFLPLFIFLGSILFQLNIMGAVPFGIGFLFITYHFYQWKRKGELKEKKEIQFQLGLSLAVLLVVWLPVLVDFVINFPGNITSVLLYLLKGGGNKKPFEVIQFLNLTFGQMVSIPYAGFLYLLIVLLPYWKRFPKDSFAETLRNFTSIYTFITLLTLFRMKGPIVPHLFWHFYAVIAVQIFLCFRLLPWGKIPLKWNTGIVALCTIFAVIFIGTFGKVPAKERNLHVKEISKLVLGLNDRFILHWEMNDRDFSQGNLVLGLASRLNRSGKNVCLLDPWLFLVPKAYHCKEIDLKEATVLLFESPPAPYPKLEMVNQEIHFEGSTIKVIPKKL</sequence>
<organism evidence="2 3">
    <name type="scientific">Leptospira jelokensis</name>
    <dbReference type="NCBI Taxonomy" id="2484931"/>
    <lineage>
        <taxon>Bacteria</taxon>
        <taxon>Pseudomonadati</taxon>
        <taxon>Spirochaetota</taxon>
        <taxon>Spirochaetia</taxon>
        <taxon>Leptospirales</taxon>
        <taxon>Leptospiraceae</taxon>
        <taxon>Leptospira</taxon>
    </lineage>
</organism>
<feature type="transmembrane region" description="Helical" evidence="1">
    <location>
        <begin position="154"/>
        <end position="174"/>
    </location>
</feature>
<comment type="caution">
    <text evidence="2">The sequence shown here is derived from an EMBL/GenBank/DDBJ whole genome shotgun (WGS) entry which is preliminary data.</text>
</comment>
<accession>A0A4Z1ACN2</accession>
<dbReference type="RefSeq" id="WP_135640385.1">
    <property type="nucleotide sequence ID" value="NZ_RQGH01000005.1"/>
</dbReference>
<keyword evidence="1" id="KW-1133">Transmembrane helix</keyword>
<protein>
    <recommendedName>
        <fullName evidence="4">Glycosyltransferase RgtA/B/C/D-like domain-containing protein</fullName>
    </recommendedName>
</protein>
<dbReference type="AlphaFoldDB" id="A0A4Z1ACN2"/>
<feature type="transmembrane region" description="Helical" evidence="1">
    <location>
        <begin position="285"/>
        <end position="307"/>
    </location>
</feature>
<feature type="transmembrane region" description="Helical" evidence="1">
    <location>
        <begin position="376"/>
        <end position="393"/>
    </location>
</feature>
<feature type="transmembrane region" description="Helical" evidence="1">
    <location>
        <begin position="345"/>
        <end position="364"/>
    </location>
</feature>
<feature type="transmembrane region" description="Helical" evidence="1">
    <location>
        <begin position="232"/>
        <end position="265"/>
    </location>
</feature>
<feature type="transmembrane region" description="Helical" evidence="1">
    <location>
        <begin position="102"/>
        <end position="122"/>
    </location>
</feature>
<keyword evidence="3" id="KW-1185">Reference proteome</keyword>
<feature type="transmembrane region" description="Helical" evidence="1">
    <location>
        <begin position="78"/>
        <end position="95"/>
    </location>
</feature>